<protein>
    <recommendedName>
        <fullName evidence="6">Acyl-homoserine-lactone synthase</fullName>
        <ecNumber evidence="6">2.3.1.184</ecNumber>
    </recommendedName>
    <alternativeName>
        <fullName evidence="6">Autoinducer synthesis protein</fullName>
    </alternativeName>
</protein>
<evidence type="ECO:0000256" key="5">
    <source>
        <dbReference type="PROSITE-ProRule" id="PRU00533"/>
    </source>
</evidence>
<dbReference type="Pfam" id="PF00765">
    <property type="entry name" value="Autoind_synth"/>
    <property type="match status" value="1"/>
</dbReference>
<evidence type="ECO:0000256" key="4">
    <source>
        <dbReference type="ARBA" id="ARBA00022929"/>
    </source>
</evidence>
<keyword evidence="4 5" id="KW-0071">Autoinducer synthesis</keyword>
<comment type="catalytic activity">
    <reaction evidence="6">
        <text>a fatty acyl-[ACP] + S-adenosyl-L-methionine = an N-acyl-L-homoserine lactone + S-methyl-5'-thioadenosine + holo-[ACP] + H(+)</text>
        <dbReference type="Rhea" id="RHEA:10096"/>
        <dbReference type="Rhea" id="RHEA-COMP:9685"/>
        <dbReference type="Rhea" id="RHEA-COMP:14125"/>
        <dbReference type="ChEBI" id="CHEBI:15378"/>
        <dbReference type="ChEBI" id="CHEBI:17509"/>
        <dbReference type="ChEBI" id="CHEBI:55474"/>
        <dbReference type="ChEBI" id="CHEBI:59789"/>
        <dbReference type="ChEBI" id="CHEBI:64479"/>
        <dbReference type="ChEBI" id="CHEBI:138651"/>
        <dbReference type="EC" id="2.3.1.184"/>
    </reaction>
</comment>
<organism evidence="7 8">
    <name type="scientific">Sphingomonas daechungensis</name>
    <dbReference type="NCBI Taxonomy" id="1176646"/>
    <lineage>
        <taxon>Bacteria</taxon>
        <taxon>Pseudomonadati</taxon>
        <taxon>Pseudomonadota</taxon>
        <taxon>Alphaproteobacteria</taxon>
        <taxon>Sphingomonadales</taxon>
        <taxon>Sphingomonadaceae</taxon>
        <taxon>Sphingomonas</taxon>
    </lineage>
</organism>
<dbReference type="SUPFAM" id="SSF55729">
    <property type="entry name" value="Acyl-CoA N-acyltransferases (Nat)"/>
    <property type="match status" value="1"/>
</dbReference>
<dbReference type="PANTHER" id="PTHR39322">
    <property type="entry name" value="ACYL-HOMOSERINE-LACTONE SYNTHASE"/>
    <property type="match status" value="1"/>
</dbReference>
<dbReference type="PRINTS" id="PR01549">
    <property type="entry name" value="AUTOINDCRSYN"/>
</dbReference>
<dbReference type="PROSITE" id="PS51187">
    <property type="entry name" value="AUTOINDUCER_SYNTH_2"/>
    <property type="match status" value="1"/>
</dbReference>
<dbReference type="Gene3D" id="3.40.630.30">
    <property type="match status" value="1"/>
</dbReference>
<proteinExistence type="inferred from homology"/>
<evidence type="ECO:0000256" key="2">
    <source>
        <dbReference type="ARBA" id="ARBA00022679"/>
    </source>
</evidence>
<sequence>MCRWRGIDGVVKVELVLPEQRLNFAAPLMQMHQDRKRVFVDTLGWKLASACSWLEVDDFDDHRAVYLLVRSLENGDHEGSVRLLPTVGPHMLSDLFGELCAGPVPRGDDCWEISRLVSRPTAIAGTSVVRVHRLLSLALVEFALLNAITRYTLVTEAQRVPALLSVGWPVTPLGLPTPWMGQQLQALQINVSPATLSTMRARLKIGCAVLQAPEPERQAA</sequence>
<dbReference type="InterPro" id="IPR001690">
    <property type="entry name" value="Autoind_synthase"/>
</dbReference>
<dbReference type="PANTHER" id="PTHR39322:SF1">
    <property type="entry name" value="ISOVALERYL-HOMOSERINE LACTONE SYNTHASE"/>
    <property type="match status" value="1"/>
</dbReference>
<gene>
    <name evidence="7" type="ORF">H9L15_08660</name>
</gene>
<keyword evidence="2 6" id="KW-0808">Transferase</keyword>
<evidence type="ECO:0000313" key="7">
    <source>
        <dbReference type="EMBL" id="QNP42387.1"/>
    </source>
</evidence>
<evidence type="ECO:0000256" key="3">
    <source>
        <dbReference type="ARBA" id="ARBA00022691"/>
    </source>
</evidence>
<keyword evidence="1 5" id="KW-0673">Quorum sensing</keyword>
<accession>A0ABX6T0F6</accession>
<reference evidence="7 8" key="1">
    <citation type="submission" date="2020-08" db="EMBL/GenBank/DDBJ databases">
        <title>Genome sequence of Sphingomonas daechungensis KACC 18115T.</title>
        <authorList>
            <person name="Hyun D.-W."/>
            <person name="Bae J.-W."/>
        </authorList>
    </citation>
    <scope>NUCLEOTIDE SEQUENCE [LARGE SCALE GENOMIC DNA]</scope>
    <source>
        <strain evidence="7 8">KACC 18115</strain>
    </source>
</reference>
<dbReference type="EC" id="2.3.1.184" evidence="6"/>
<keyword evidence="3 6" id="KW-0949">S-adenosyl-L-methionine</keyword>
<name>A0ABX6T0F6_9SPHN</name>
<evidence type="ECO:0000256" key="1">
    <source>
        <dbReference type="ARBA" id="ARBA00022654"/>
    </source>
</evidence>
<evidence type="ECO:0000313" key="8">
    <source>
        <dbReference type="Proteomes" id="UP000516134"/>
    </source>
</evidence>
<keyword evidence="8" id="KW-1185">Reference proteome</keyword>
<evidence type="ECO:0000256" key="6">
    <source>
        <dbReference type="RuleBase" id="RU361135"/>
    </source>
</evidence>
<dbReference type="Proteomes" id="UP000516134">
    <property type="component" value="Chromosome"/>
</dbReference>
<dbReference type="InterPro" id="IPR016181">
    <property type="entry name" value="Acyl_CoA_acyltransferase"/>
</dbReference>
<comment type="similarity">
    <text evidence="5 6">Belongs to the autoinducer synthase family.</text>
</comment>
<dbReference type="EMBL" id="CP060780">
    <property type="protein sequence ID" value="QNP42387.1"/>
    <property type="molecule type" value="Genomic_DNA"/>
</dbReference>
<dbReference type="RefSeq" id="WP_187713820.1">
    <property type="nucleotide sequence ID" value="NZ_CP060780.1"/>
</dbReference>